<comment type="cofactor">
    <cofactor evidence="1">
        <name>Mg(2+)</name>
        <dbReference type="ChEBI" id="CHEBI:18420"/>
    </cofactor>
</comment>
<dbReference type="InterPro" id="IPR029787">
    <property type="entry name" value="Nucleotide_cyclase"/>
</dbReference>
<dbReference type="InterPro" id="IPR013656">
    <property type="entry name" value="PAS_4"/>
</dbReference>
<dbReference type="SUPFAM" id="SSF55073">
    <property type="entry name" value="Nucleotide cyclase"/>
    <property type="match status" value="1"/>
</dbReference>
<dbReference type="InterPro" id="IPR035965">
    <property type="entry name" value="PAS-like_dom_sf"/>
</dbReference>
<keyword evidence="7" id="KW-1185">Reference proteome</keyword>
<organism evidence="6 7">
    <name type="scientific">Amphritea japonica ATCC BAA-1530</name>
    <dbReference type="NCBI Taxonomy" id="1278309"/>
    <lineage>
        <taxon>Bacteria</taxon>
        <taxon>Pseudomonadati</taxon>
        <taxon>Pseudomonadota</taxon>
        <taxon>Gammaproteobacteria</taxon>
        <taxon>Oceanospirillales</taxon>
        <taxon>Oceanospirillaceae</taxon>
        <taxon>Amphritea</taxon>
    </lineage>
</organism>
<dbReference type="EC" id="2.7.7.65" evidence="2"/>
<dbReference type="Proteomes" id="UP000595663">
    <property type="component" value="Chromosome"/>
</dbReference>
<evidence type="ECO:0000259" key="4">
    <source>
        <dbReference type="PROSITE" id="PS50113"/>
    </source>
</evidence>
<proteinExistence type="predicted"/>
<evidence type="ECO:0000259" key="5">
    <source>
        <dbReference type="PROSITE" id="PS50887"/>
    </source>
</evidence>
<evidence type="ECO:0000313" key="6">
    <source>
        <dbReference type="EMBL" id="BBB27869.1"/>
    </source>
</evidence>
<dbReference type="PROSITE" id="PS50887">
    <property type="entry name" value="GGDEF"/>
    <property type="match status" value="1"/>
</dbReference>
<dbReference type="InterPro" id="IPR000700">
    <property type="entry name" value="PAS-assoc_C"/>
</dbReference>
<dbReference type="InterPro" id="IPR043128">
    <property type="entry name" value="Rev_trsase/Diguanyl_cyclase"/>
</dbReference>
<dbReference type="Gene3D" id="3.30.70.270">
    <property type="match status" value="1"/>
</dbReference>
<dbReference type="SMART" id="SM00267">
    <property type="entry name" value="GGDEF"/>
    <property type="match status" value="1"/>
</dbReference>
<evidence type="ECO:0000256" key="3">
    <source>
        <dbReference type="ARBA" id="ARBA00034247"/>
    </source>
</evidence>
<accession>A0A7R6STX8</accession>
<dbReference type="AlphaFoldDB" id="A0A7R6STX8"/>
<gene>
    <name evidence="6" type="ORF">AMJAP_3284</name>
</gene>
<dbReference type="Gene3D" id="3.30.450.20">
    <property type="entry name" value="PAS domain"/>
    <property type="match status" value="1"/>
</dbReference>
<evidence type="ECO:0000256" key="2">
    <source>
        <dbReference type="ARBA" id="ARBA00012528"/>
    </source>
</evidence>
<dbReference type="NCBIfam" id="TIGR00254">
    <property type="entry name" value="GGDEF"/>
    <property type="match status" value="1"/>
</dbReference>
<dbReference type="CDD" id="cd01949">
    <property type="entry name" value="GGDEF"/>
    <property type="match status" value="1"/>
</dbReference>
<feature type="domain" description="GGDEF" evidence="5">
    <location>
        <begin position="203"/>
        <end position="339"/>
    </location>
</feature>
<comment type="catalytic activity">
    <reaction evidence="3">
        <text>2 GTP = 3',3'-c-di-GMP + 2 diphosphate</text>
        <dbReference type="Rhea" id="RHEA:24898"/>
        <dbReference type="ChEBI" id="CHEBI:33019"/>
        <dbReference type="ChEBI" id="CHEBI:37565"/>
        <dbReference type="ChEBI" id="CHEBI:58805"/>
        <dbReference type="EC" id="2.7.7.65"/>
    </reaction>
</comment>
<protein>
    <recommendedName>
        <fullName evidence="2">diguanylate cyclase</fullName>
        <ecNumber evidence="2">2.7.7.65</ecNumber>
    </recommendedName>
</protein>
<evidence type="ECO:0000256" key="1">
    <source>
        <dbReference type="ARBA" id="ARBA00001946"/>
    </source>
</evidence>
<dbReference type="PANTHER" id="PTHR45138">
    <property type="entry name" value="REGULATORY COMPONENTS OF SENSORY TRANSDUCTION SYSTEM"/>
    <property type="match status" value="1"/>
</dbReference>
<feature type="domain" description="PAC" evidence="4">
    <location>
        <begin position="91"/>
        <end position="146"/>
    </location>
</feature>
<dbReference type="InterPro" id="IPR000160">
    <property type="entry name" value="GGDEF_dom"/>
</dbReference>
<dbReference type="Pfam" id="PF08448">
    <property type="entry name" value="PAS_4"/>
    <property type="match status" value="1"/>
</dbReference>
<dbReference type="KEGG" id="ajp:AMJAP_3284"/>
<dbReference type="FunFam" id="3.30.70.270:FF:000001">
    <property type="entry name" value="Diguanylate cyclase domain protein"/>
    <property type="match status" value="1"/>
</dbReference>
<sequence>MSVIDFKKRQDLLWFSEKQSTAWIEHSPVCTKIVDLEFHLQYMSSAGITGLRIDDITEYYGKPYPLEFYPQLFRDEMTKSLIKARDTTEIVIHEGSVVDIDGNVLWFHSTIVPINDHNDYNDQIDYFMVVSVDITEQKQVNIEIQELNHELEARVKSRTLELEKAVEELLIISETDSLTTIANRHAYERRLTENVATAKRNSESLSFLIIDVDCFKEYNDKYGHDFGDVVLTRIAQTIKSSLLRETDFAARFGGEEFVVLLPSTEGSAALTVAERIRKNVRLLDVKHDVLDAASAITVSIGVASLKTEALNKTDLFKQADIALYIAKKKGKNCCQIFTA</sequence>
<dbReference type="RefSeq" id="WP_019622739.1">
    <property type="nucleotide sequence ID" value="NZ_AP014545.1"/>
</dbReference>
<dbReference type="GO" id="GO:0052621">
    <property type="term" value="F:diguanylate cyclase activity"/>
    <property type="evidence" value="ECO:0007669"/>
    <property type="project" value="UniProtKB-EC"/>
</dbReference>
<dbReference type="OrthoDB" id="73375at2"/>
<reference evidence="6 7" key="1">
    <citation type="journal article" date="2008" name="Int. J. Syst. Evol. Microbiol.">
        <title>Amphritea japonica sp. nov. and Amphritea balenae sp. nov., isolated from the sediment adjacent to sperm whale carcasses off Kagoshima, Japan.</title>
        <authorList>
            <person name="Miyazaki M."/>
            <person name="Nogi Y."/>
            <person name="Fujiwara Y."/>
            <person name="Kawato M."/>
            <person name="Nagahama T."/>
            <person name="Kubokawa K."/>
            <person name="Horikoshi K."/>
        </authorList>
    </citation>
    <scope>NUCLEOTIDE SEQUENCE [LARGE SCALE GENOMIC DNA]</scope>
    <source>
        <strain evidence="6 7">ATCC BAA-1530</strain>
    </source>
</reference>
<dbReference type="Pfam" id="PF00990">
    <property type="entry name" value="GGDEF"/>
    <property type="match status" value="1"/>
</dbReference>
<dbReference type="PANTHER" id="PTHR45138:SF9">
    <property type="entry name" value="DIGUANYLATE CYCLASE DGCM-RELATED"/>
    <property type="match status" value="1"/>
</dbReference>
<dbReference type="NCBIfam" id="TIGR00229">
    <property type="entry name" value="sensory_box"/>
    <property type="match status" value="1"/>
</dbReference>
<dbReference type="EMBL" id="AP014545">
    <property type="protein sequence ID" value="BBB27869.1"/>
    <property type="molecule type" value="Genomic_DNA"/>
</dbReference>
<dbReference type="SUPFAM" id="SSF55785">
    <property type="entry name" value="PYP-like sensor domain (PAS domain)"/>
    <property type="match status" value="1"/>
</dbReference>
<dbReference type="InterPro" id="IPR050469">
    <property type="entry name" value="Diguanylate_Cyclase"/>
</dbReference>
<name>A0A7R6STX8_9GAMM</name>
<evidence type="ECO:0000313" key="7">
    <source>
        <dbReference type="Proteomes" id="UP000595663"/>
    </source>
</evidence>
<dbReference type="InterPro" id="IPR000014">
    <property type="entry name" value="PAS"/>
</dbReference>
<dbReference type="PROSITE" id="PS50113">
    <property type="entry name" value="PAC"/>
    <property type="match status" value="1"/>
</dbReference>